<reference evidence="1" key="1">
    <citation type="submission" date="2013-08" db="EMBL/GenBank/DDBJ databases">
        <authorList>
            <person name="Mendez C."/>
            <person name="Richter M."/>
            <person name="Ferrer M."/>
            <person name="Sanchez J."/>
        </authorList>
    </citation>
    <scope>NUCLEOTIDE SEQUENCE</scope>
</reference>
<evidence type="ECO:0000313" key="1">
    <source>
        <dbReference type="EMBL" id="EQD68820.1"/>
    </source>
</evidence>
<dbReference type="Gene3D" id="3.60.21.10">
    <property type="match status" value="1"/>
</dbReference>
<dbReference type="InterPro" id="IPR029052">
    <property type="entry name" value="Metallo-depent_PP-like"/>
</dbReference>
<sequence>SQPLSVSPSVELVGAAWTHKRPSRSVLSDAIGPLEATGKIRIVVGHGPVDAVLGSLNDEPSTIRLAEVEAAIAGGAIHYVALGDRHSTTRVGESGRVWYAGTPEPTRFDEVDPGNVLIVEVDGHGHCEVEKVRIAQWQFINHEATLTEADDVAALKHFFTQLEDKPRTGVRLVLSGTLTVRDHAALEDLLESERQSLAALEVMRDRSDLVVRPDDFDFESFGLGGFARSALLELQHL</sequence>
<dbReference type="PANTHER" id="PTHR30337">
    <property type="entry name" value="COMPONENT OF ATP-DEPENDENT DSDNA EXONUCLEASE"/>
    <property type="match status" value="1"/>
</dbReference>
<name>T1CKL9_9ZZZZ</name>
<comment type="caution">
    <text evidence="1">The sequence shown here is derived from an EMBL/GenBank/DDBJ whole genome shotgun (WGS) entry which is preliminary data.</text>
</comment>
<feature type="non-terminal residue" evidence="1">
    <location>
        <position position="1"/>
    </location>
</feature>
<dbReference type="AlphaFoldDB" id="T1CKL9"/>
<dbReference type="EMBL" id="AUZZ01000201">
    <property type="protein sequence ID" value="EQD68820.1"/>
    <property type="molecule type" value="Genomic_DNA"/>
</dbReference>
<protein>
    <submittedName>
        <fullName evidence="1">Metallophosphoesterase</fullName>
    </submittedName>
</protein>
<accession>T1CKL9</accession>
<dbReference type="InterPro" id="IPR050535">
    <property type="entry name" value="DNA_Repair-Maintenance_Comp"/>
</dbReference>
<dbReference type="PANTHER" id="PTHR30337:SF0">
    <property type="entry name" value="NUCLEASE SBCCD SUBUNIT D"/>
    <property type="match status" value="1"/>
</dbReference>
<organism evidence="1">
    <name type="scientific">mine drainage metagenome</name>
    <dbReference type="NCBI Taxonomy" id="410659"/>
    <lineage>
        <taxon>unclassified sequences</taxon>
        <taxon>metagenomes</taxon>
        <taxon>ecological metagenomes</taxon>
    </lineage>
</organism>
<gene>
    <name evidence="1" type="ORF">B2A_00277</name>
</gene>
<feature type="non-terminal residue" evidence="1">
    <location>
        <position position="237"/>
    </location>
</feature>
<dbReference type="SUPFAM" id="SSF56300">
    <property type="entry name" value="Metallo-dependent phosphatases"/>
    <property type="match status" value="1"/>
</dbReference>
<proteinExistence type="predicted"/>
<reference evidence="1" key="2">
    <citation type="journal article" date="2014" name="ISME J.">
        <title>Microbial stratification in low pH oxic and suboxic macroscopic growths along an acid mine drainage.</title>
        <authorList>
            <person name="Mendez-Garcia C."/>
            <person name="Mesa V."/>
            <person name="Sprenger R.R."/>
            <person name="Richter M."/>
            <person name="Diez M.S."/>
            <person name="Solano J."/>
            <person name="Bargiela R."/>
            <person name="Golyshina O.V."/>
            <person name="Manteca A."/>
            <person name="Ramos J.L."/>
            <person name="Gallego J.R."/>
            <person name="Llorente I."/>
            <person name="Martins Dos Santos V.A."/>
            <person name="Jensen O.N."/>
            <person name="Pelaez A.I."/>
            <person name="Sanchez J."/>
            <person name="Ferrer M."/>
        </authorList>
    </citation>
    <scope>NUCLEOTIDE SEQUENCE</scope>
</reference>